<keyword evidence="14" id="KW-1185">Reference proteome</keyword>
<dbReference type="InterPro" id="IPR036890">
    <property type="entry name" value="HATPase_C_sf"/>
</dbReference>
<feature type="transmembrane region" description="Helical" evidence="11">
    <location>
        <begin position="12"/>
        <end position="31"/>
    </location>
</feature>
<dbReference type="GO" id="GO:0005886">
    <property type="term" value="C:plasma membrane"/>
    <property type="evidence" value="ECO:0007669"/>
    <property type="project" value="UniProtKB-SubCell"/>
</dbReference>
<proteinExistence type="predicted"/>
<dbReference type="InterPro" id="IPR003594">
    <property type="entry name" value="HATPase_dom"/>
</dbReference>
<reference evidence="13" key="1">
    <citation type="submission" date="2020-08" db="EMBL/GenBank/DDBJ databases">
        <title>Genome public.</title>
        <authorList>
            <person name="Liu C."/>
            <person name="Sun Q."/>
        </authorList>
    </citation>
    <scope>NUCLEOTIDE SEQUENCE</scope>
    <source>
        <strain evidence="13">NSJ-63</strain>
    </source>
</reference>
<comment type="subcellular location">
    <subcellularLocation>
        <location evidence="2">Cell membrane</location>
        <topology evidence="2">Multi-pass membrane protein</topology>
    </subcellularLocation>
</comment>
<keyword evidence="6 11" id="KW-0812">Transmembrane</keyword>
<evidence type="ECO:0000256" key="8">
    <source>
        <dbReference type="ARBA" id="ARBA00022989"/>
    </source>
</evidence>
<accession>A0A926DEG7</accession>
<keyword evidence="5" id="KW-0808">Transferase</keyword>
<evidence type="ECO:0000256" key="1">
    <source>
        <dbReference type="ARBA" id="ARBA00000085"/>
    </source>
</evidence>
<dbReference type="InterPro" id="IPR004358">
    <property type="entry name" value="Sig_transdc_His_kin-like_C"/>
</dbReference>
<keyword evidence="9" id="KW-0902">Two-component regulatory system</keyword>
<evidence type="ECO:0000256" key="5">
    <source>
        <dbReference type="ARBA" id="ARBA00022679"/>
    </source>
</evidence>
<dbReference type="PANTHER" id="PTHR45453">
    <property type="entry name" value="PHOSPHATE REGULON SENSOR PROTEIN PHOR"/>
    <property type="match status" value="1"/>
</dbReference>
<dbReference type="EC" id="2.7.13.3" evidence="3"/>
<dbReference type="PANTHER" id="PTHR45453:SF2">
    <property type="entry name" value="HISTIDINE KINASE"/>
    <property type="match status" value="1"/>
</dbReference>
<dbReference type="SMART" id="SM00387">
    <property type="entry name" value="HATPase_c"/>
    <property type="match status" value="1"/>
</dbReference>
<keyword evidence="4" id="KW-1003">Cell membrane</keyword>
<dbReference type="RefSeq" id="WP_249279358.1">
    <property type="nucleotide sequence ID" value="NZ_JACRSS010000001.1"/>
</dbReference>
<dbReference type="AlphaFoldDB" id="A0A926DEG7"/>
<keyword evidence="10 11" id="KW-0472">Membrane</keyword>
<dbReference type="GO" id="GO:0016036">
    <property type="term" value="P:cellular response to phosphate starvation"/>
    <property type="evidence" value="ECO:0007669"/>
    <property type="project" value="TreeGrafter"/>
</dbReference>
<comment type="caution">
    <text evidence="13">The sequence shown here is derived from an EMBL/GenBank/DDBJ whole genome shotgun (WGS) entry which is preliminary data.</text>
</comment>
<comment type="catalytic activity">
    <reaction evidence="1">
        <text>ATP + protein L-histidine = ADP + protein N-phospho-L-histidine.</text>
        <dbReference type="EC" id="2.7.13.3"/>
    </reaction>
</comment>
<evidence type="ECO:0000259" key="12">
    <source>
        <dbReference type="PROSITE" id="PS50109"/>
    </source>
</evidence>
<gene>
    <name evidence="13" type="ORF">H8693_00670</name>
</gene>
<dbReference type="Pfam" id="PF02518">
    <property type="entry name" value="HATPase_c"/>
    <property type="match status" value="1"/>
</dbReference>
<evidence type="ECO:0000256" key="11">
    <source>
        <dbReference type="SAM" id="Phobius"/>
    </source>
</evidence>
<dbReference type="GO" id="GO:0000155">
    <property type="term" value="F:phosphorelay sensor kinase activity"/>
    <property type="evidence" value="ECO:0007669"/>
    <property type="project" value="TreeGrafter"/>
</dbReference>
<dbReference type="SUPFAM" id="SSF55874">
    <property type="entry name" value="ATPase domain of HSP90 chaperone/DNA topoisomerase II/histidine kinase"/>
    <property type="match status" value="1"/>
</dbReference>
<dbReference type="EMBL" id="JACRSS010000001">
    <property type="protein sequence ID" value="MBC8537445.1"/>
    <property type="molecule type" value="Genomic_DNA"/>
</dbReference>
<dbReference type="InterPro" id="IPR005467">
    <property type="entry name" value="His_kinase_dom"/>
</dbReference>
<feature type="domain" description="Histidine kinase" evidence="12">
    <location>
        <begin position="126"/>
        <end position="328"/>
    </location>
</feature>
<keyword evidence="7 13" id="KW-0418">Kinase</keyword>
<dbReference type="GO" id="GO:0004721">
    <property type="term" value="F:phosphoprotein phosphatase activity"/>
    <property type="evidence" value="ECO:0007669"/>
    <property type="project" value="TreeGrafter"/>
</dbReference>
<evidence type="ECO:0000256" key="7">
    <source>
        <dbReference type="ARBA" id="ARBA00022777"/>
    </source>
</evidence>
<evidence type="ECO:0000256" key="2">
    <source>
        <dbReference type="ARBA" id="ARBA00004651"/>
    </source>
</evidence>
<evidence type="ECO:0000313" key="13">
    <source>
        <dbReference type="EMBL" id="MBC8537445.1"/>
    </source>
</evidence>
<evidence type="ECO:0000256" key="4">
    <source>
        <dbReference type="ARBA" id="ARBA00022475"/>
    </source>
</evidence>
<evidence type="ECO:0000256" key="6">
    <source>
        <dbReference type="ARBA" id="ARBA00022692"/>
    </source>
</evidence>
<dbReference type="InterPro" id="IPR050351">
    <property type="entry name" value="BphY/WalK/GraS-like"/>
</dbReference>
<dbReference type="PRINTS" id="PR00344">
    <property type="entry name" value="BCTRLSENSOR"/>
</dbReference>
<evidence type="ECO:0000256" key="10">
    <source>
        <dbReference type="ARBA" id="ARBA00023136"/>
    </source>
</evidence>
<dbReference type="Gene3D" id="3.30.565.10">
    <property type="entry name" value="Histidine kinase-like ATPase, C-terminal domain"/>
    <property type="match status" value="1"/>
</dbReference>
<name>A0A926DEG7_9FIRM</name>
<keyword evidence="8 11" id="KW-1133">Transmembrane helix</keyword>
<evidence type="ECO:0000256" key="3">
    <source>
        <dbReference type="ARBA" id="ARBA00012438"/>
    </source>
</evidence>
<dbReference type="PROSITE" id="PS50109">
    <property type="entry name" value="HIS_KIN"/>
    <property type="match status" value="1"/>
</dbReference>
<dbReference type="Proteomes" id="UP000617951">
    <property type="component" value="Unassembled WGS sequence"/>
</dbReference>
<protein>
    <recommendedName>
        <fullName evidence="3">histidine kinase</fullName>
        <ecNumber evidence="3">2.7.13.3</ecNumber>
    </recommendedName>
</protein>
<feature type="transmembrane region" description="Helical" evidence="11">
    <location>
        <begin position="37"/>
        <end position="55"/>
    </location>
</feature>
<evidence type="ECO:0000256" key="9">
    <source>
        <dbReference type="ARBA" id="ARBA00023012"/>
    </source>
</evidence>
<sequence>MRGRDFLRDKLPQMAILLFVTLFLCGILYAYRLNALGILFVAACILLGAAAGYWIEYARRRGFYRNLLEEMEELSPKYLIAEMLEEPSFFEGKVLCQVVREAGKSMNDHIALYKNASDEYREYIEAWVHEVKTPIASARLLALNHPGPVMESMDEEISKINGFVEQALYYSKSNCLEKDYVISKVNLEEPVKKALKQHAKALIGAGIAVELRDLAENVYADEKWLVFMLGQILANAEKYGAKKIRCFADESPGGVLLHIWDNGRGIPEKDLPRIFEKGFTGENGRQMKSTGLGLYLCRKLCEKQGLNISAKSKEGEYSEILMFFPIGTLTKM</sequence>
<evidence type="ECO:0000313" key="14">
    <source>
        <dbReference type="Proteomes" id="UP000617951"/>
    </source>
</evidence>
<organism evidence="13 14">
    <name type="scientific">Guopingia tenuis</name>
    <dbReference type="NCBI Taxonomy" id="2763656"/>
    <lineage>
        <taxon>Bacteria</taxon>
        <taxon>Bacillati</taxon>
        <taxon>Bacillota</taxon>
        <taxon>Clostridia</taxon>
        <taxon>Christensenellales</taxon>
        <taxon>Christensenellaceae</taxon>
        <taxon>Guopingia</taxon>
    </lineage>
</organism>